<dbReference type="Proteomes" id="UP000321379">
    <property type="component" value="Unassembled WGS sequence"/>
</dbReference>
<dbReference type="EMBL" id="VRMG01000008">
    <property type="protein sequence ID" value="TXN30086.1"/>
    <property type="molecule type" value="Genomic_DNA"/>
</dbReference>
<evidence type="ECO:0000256" key="1">
    <source>
        <dbReference type="ARBA" id="ARBA00008324"/>
    </source>
</evidence>
<dbReference type="Pfam" id="PF03061">
    <property type="entry name" value="4HBT"/>
    <property type="match status" value="1"/>
</dbReference>
<keyword evidence="2" id="KW-0378">Hydrolase</keyword>
<dbReference type="NCBIfam" id="TIGR00369">
    <property type="entry name" value="unchar_dom_1"/>
    <property type="match status" value="1"/>
</dbReference>
<evidence type="ECO:0000313" key="5">
    <source>
        <dbReference type="Proteomes" id="UP000321379"/>
    </source>
</evidence>
<dbReference type="PANTHER" id="PTHR21660:SF1">
    <property type="entry name" value="ACYL-COENZYME A THIOESTERASE 13"/>
    <property type="match status" value="1"/>
</dbReference>
<gene>
    <name evidence="4" type="ORF">FVP33_10995</name>
</gene>
<dbReference type="InterPro" id="IPR003736">
    <property type="entry name" value="PAAI_dom"/>
</dbReference>
<organism evidence="4 5">
    <name type="scientific">Lacisediminihabitans profunda</name>
    <dbReference type="NCBI Taxonomy" id="2594790"/>
    <lineage>
        <taxon>Bacteria</taxon>
        <taxon>Bacillati</taxon>
        <taxon>Actinomycetota</taxon>
        <taxon>Actinomycetes</taxon>
        <taxon>Micrococcales</taxon>
        <taxon>Microbacteriaceae</taxon>
        <taxon>Lacisediminihabitans</taxon>
    </lineage>
</organism>
<dbReference type="Gene3D" id="3.10.129.10">
    <property type="entry name" value="Hotdog Thioesterase"/>
    <property type="match status" value="1"/>
</dbReference>
<dbReference type="InterPro" id="IPR039298">
    <property type="entry name" value="ACOT13"/>
</dbReference>
<sequence length="140" mass="14763">MSGLEYIQALIDEAIPAPPIVHLMRMRPVAAEVGRVTFTCDPDESHYNPIGTVHGGLVCTLLDSVLGCAVQTTLPQGQGYTSLEIKVSYLRPVMADTGQLTAVGIVTKPGTRAAFAEGTVHDANGKLIATASSTLLVFRV</sequence>
<protein>
    <submittedName>
        <fullName evidence="4">PaaI family thioesterase</fullName>
    </submittedName>
</protein>
<dbReference type="SUPFAM" id="SSF54637">
    <property type="entry name" value="Thioesterase/thiol ester dehydrase-isomerase"/>
    <property type="match status" value="1"/>
</dbReference>
<dbReference type="AlphaFoldDB" id="A0A5C8UNY3"/>
<keyword evidence="5" id="KW-1185">Reference proteome</keyword>
<comment type="caution">
    <text evidence="4">The sequence shown here is derived from an EMBL/GenBank/DDBJ whole genome shotgun (WGS) entry which is preliminary data.</text>
</comment>
<reference evidence="4 5" key="1">
    <citation type="submission" date="2019-08" db="EMBL/GenBank/DDBJ databases">
        <title>Bacterial whole genome sequence for Glaciihabitans sp. CHu50b-6-2.</title>
        <authorList>
            <person name="Jin L."/>
        </authorList>
    </citation>
    <scope>NUCLEOTIDE SEQUENCE [LARGE SCALE GENOMIC DNA]</scope>
    <source>
        <strain evidence="4 5">CHu50b-6-2</strain>
    </source>
</reference>
<dbReference type="GO" id="GO:0047617">
    <property type="term" value="F:fatty acyl-CoA hydrolase activity"/>
    <property type="evidence" value="ECO:0007669"/>
    <property type="project" value="InterPro"/>
</dbReference>
<dbReference type="InterPro" id="IPR029069">
    <property type="entry name" value="HotDog_dom_sf"/>
</dbReference>
<dbReference type="CDD" id="cd03443">
    <property type="entry name" value="PaaI_thioesterase"/>
    <property type="match status" value="1"/>
</dbReference>
<feature type="domain" description="Thioesterase" evidence="3">
    <location>
        <begin position="51"/>
        <end position="128"/>
    </location>
</feature>
<evidence type="ECO:0000313" key="4">
    <source>
        <dbReference type="EMBL" id="TXN30086.1"/>
    </source>
</evidence>
<evidence type="ECO:0000256" key="2">
    <source>
        <dbReference type="ARBA" id="ARBA00022801"/>
    </source>
</evidence>
<accession>A0A5C8UNY3</accession>
<name>A0A5C8UNY3_9MICO</name>
<evidence type="ECO:0000259" key="3">
    <source>
        <dbReference type="Pfam" id="PF03061"/>
    </source>
</evidence>
<proteinExistence type="inferred from homology"/>
<dbReference type="PANTHER" id="PTHR21660">
    <property type="entry name" value="THIOESTERASE SUPERFAMILY MEMBER-RELATED"/>
    <property type="match status" value="1"/>
</dbReference>
<comment type="similarity">
    <text evidence="1">Belongs to the thioesterase PaaI family.</text>
</comment>
<dbReference type="InterPro" id="IPR006683">
    <property type="entry name" value="Thioestr_dom"/>
</dbReference>